<feature type="transmembrane region" description="Helical" evidence="1">
    <location>
        <begin position="56"/>
        <end position="77"/>
    </location>
</feature>
<gene>
    <name evidence="2" type="ORF">HER31_05700</name>
</gene>
<name>A0A6H1UDV1_9GAMM</name>
<evidence type="ECO:0000313" key="2">
    <source>
        <dbReference type="EMBL" id="QIZ76396.1"/>
    </source>
</evidence>
<dbReference type="AlphaFoldDB" id="A0A6H1UDV1"/>
<accession>A0A6H1UDV1</accession>
<evidence type="ECO:0000313" key="3">
    <source>
        <dbReference type="Proteomes" id="UP000501602"/>
    </source>
</evidence>
<dbReference type="RefSeq" id="WP_168659658.1">
    <property type="nucleotide sequence ID" value="NZ_CP051180.1"/>
</dbReference>
<feature type="transmembrane region" description="Helical" evidence="1">
    <location>
        <begin position="23"/>
        <end position="44"/>
    </location>
</feature>
<evidence type="ECO:0000256" key="1">
    <source>
        <dbReference type="SAM" id="Phobius"/>
    </source>
</evidence>
<feature type="transmembrane region" description="Helical" evidence="1">
    <location>
        <begin position="136"/>
        <end position="153"/>
    </location>
</feature>
<dbReference type="KEGG" id="fes:HER31_05700"/>
<reference evidence="2 3" key="1">
    <citation type="submission" date="2020-04" db="EMBL/GenBank/DDBJ databases">
        <title>Ferrimonas sp. S7 isolated from sea water.</title>
        <authorList>
            <person name="Bae S.S."/>
            <person name="Baek K."/>
        </authorList>
    </citation>
    <scope>NUCLEOTIDE SEQUENCE [LARGE SCALE GENOMIC DNA]</scope>
    <source>
        <strain evidence="2 3">S7</strain>
    </source>
</reference>
<feature type="transmembrane region" description="Helical" evidence="1">
    <location>
        <begin position="97"/>
        <end position="116"/>
    </location>
</feature>
<keyword evidence="3" id="KW-1185">Reference proteome</keyword>
<keyword evidence="1" id="KW-0812">Transmembrane</keyword>
<dbReference type="Pfam" id="PF11391">
    <property type="entry name" value="DUF2798"/>
    <property type="match status" value="1"/>
</dbReference>
<dbReference type="InterPro" id="IPR021529">
    <property type="entry name" value="DUF2798"/>
</dbReference>
<proteinExistence type="predicted"/>
<protein>
    <submittedName>
        <fullName evidence="2">DUF2798 domain-containing protein</fullName>
    </submittedName>
</protein>
<keyword evidence="1" id="KW-0472">Membrane</keyword>
<organism evidence="2 3">
    <name type="scientific">Ferrimonas lipolytica</name>
    <dbReference type="NCBI Taxonomy" id="2724191"/>
    <lineage>
        <taxon>Bacteria</taxon>
        <taxon>Pseudomonadati</taxon>
        <taxon>Pseudomonadota</taxon>
        <taxon>Gammaproteobacteria</taxon>
        <taxon>Alteromonadales</taxon>
        <taxon>Ferrimonadaceae</taxon>
        <taxon>Ferrimonas</taxon>
    </lineage>
</organism>
<keyword evidence="1" id="KW-1133">Transmembrane helix</keyword>
<dbReference type="Proteomes" id="UP000501602">
    <property type="component" value="Chromosome"/>
</dbReference>
<sequence length="163" mass="17602">MTVSTLAVTNSTEQTKTPVFQKVLVVMALVIVIGGTLTGVMTYSNIGYTDSFYQSWLSAFVTTALVMMPTGVLMNLLLSKLATYFIPSASSNARNAVVGISMALIMESIMSFTTAIKNIGFTDAGMFMRGWLDGLLFALPLGLTLMLIMSMTVKPKVEAFLRS</sequence>
<dbReference type="EMBL" id="CP051180">
    <property type="protein sequence ID" value="QIZ76396.1"/>
    <property type="molecule type" value="Genomic_DNA"/>
</dbReference>